<accession>A0A9X0AN75</accession>
<gene>
    <name evidence="2" type="ORF">OCU04_005002</name>
</gene>
<protein>
    <submittedName>
        <fullName evidence="2">Uncharacterized protein</fullName>
    </submittedName>
</protein>
<feature type="compositionally biased region" description="Low complexity" evidence="1">
    <location>
        <begin position="175"/>
        <end position="188"/>
    </location>
</feature>
<dbReference type="AlphaFoldDB" id="A0A9X0AN75"/>
<proteinExistence type="predicted"/>
<organism evidence="2 3">
    <name type="scientific">Sclerotinia nivalis</name>
    <dbReference type="NCBI Taxonomy" id="352851"/>
    <lineage>
        <taxon>Eukaryota</taxon>
        <taxon>Fungi</taxon>
        <taxon>Dikarya</taxon>
        <taxon>Ascomycota</taxon>
        <taxon>Pezizomycotina</taxon>
        <taxon>Leotiomycetes</taxon>
        <taxon>Helotiales</taxon>
        <taxon>Sclerotiniaceae</taxon>
        <taxon>Sclerotinia</taxon>
    </lineage>
</organism>
<evidence type="ECO:0000313" key="2">
    <source>
        <dbReference type="EMBL" id="KAJ8065901.1"/>
    </source>
</evidence>
<dbReference type="EMBL" id="JAPEIS010000005">
    <property type="protein sequence ID" value="KAJ8065901.1"/>
    <property type="molecule type" value="Genomic_DNA"/>
</dbReference>
<feature type="region of interest" description="Disordered" evidence="1">
    <location>
        <begin position="167"/>
        <end position="190"/>
    </location>
</feature>
<dbReference type="Proteomes" id="UP001152300">
    <property type="component" value="Unassembled WGS sequence"/>
</dbReference>
<keyword evidence="3" id="KW-1185">Reference proteome</keyword>
<comment type="caution">
    <text evidence="2">The sequence shown here is derived from an EMBL/GenBank/DDBJ whole genome shotgun (WGS) entry which is preliminary data.</text>
</comment>
<name>A0A9X0AN75_9HELO</name>
<sequence>MPNNQTVLHANAGDEYQDLLPAGNSAFYQPHGNNDTAPLPMSLPASENLSAHTSNEEYLYHDFQPSGLTQMAPYPPYAPVFLQNDSFLQNWDEVDFQGTALPMPVHTQQDLTSNQDRSAGMFPPTHMNNNDQLYHNLSLPSVPSTTSYGKITYPLYPKESSIQNWDSFGRQGKGPIISTHPSTHPSSHFGTLASTQSVDVINQSQDHLEFLP</sequence>
<evidence type="ECO:0000256" key="1">
    <source>
        <dbReference type="SAM" id="MobiDB-lite"/>
    </source>
</evidence>
<reference evidence="2" key="1">
    <citation type="submission" date="2022-11" db="EMBL/GenBank/DDBJ databases">
        <title>Genome Resource of Sclerotinia nivalis Strain SnTB1, a Plant Pathogen Isolated from American Ginseng.</title>
        <authorList>
            <person name="Fan S."/>
        </authorList>
    </citation>
    <scope>NUCLEOTIDE SEQUENCE</scope>
    <source>
        <strain evidence="2">SnTB1</strain>
    </source>
</reference>
<evidence type="ECO:0000313" key="3">
    <source>
        <dbReference type="Proteomes" id="UP001152300"/>
    </source>
</evidence>